<dbReference type="InterPro" id="IPR029058">
    <property type="entry name" value="AB_hydrolase_fold"/>
</dbReference>
<dbReference type="RefSeq" id="XP_016243282.1">
    <property type="nucleotide sequence ID" value="XM_016398720.1"/>
</dbReference>
<feature type="transmembrane region" description="Helical" evidence="1">
    <location>
        <begin position="797"/>
        <end position="820"/>
    </location>
</feature>
<organism evidence="2 3">
    <name type="scientific">Cladophialophora immunda</name>
    <dbReference type="NCBI Taxonomy" id="569365"/>
    <lineage>
        <taxon>Eukaryota</taxon>
        <taxon>Fungi</taxon>
        <taxon>Dikarya</taxon>
        <taxon>Ascomycota</taxon>
        <taxon>Pezizomycotina</taxon>
        <taxon>Eurotiomycetes</taxon>
        <taxon>Chaetothyriomycetidae</taxon>
        <taxon>Chaetothyriales</taxon>
        <taxon>Herpotrichiellaceae</taxon>
        <taxon>Cladophialophora</taxon>
    </lineage>
</organism>
<dbReference type="Proteomes" id="UP000054466">
    <property type="component" value="Unassembled WGS sequence"/>
</dbReference>
<dbReference type="EMBL" id="KN847046">
    <property type="protein sequence ID" value="KIW23066.1"/>
    <property type="molecule type" value="Genomic_DNA"/>
</dbReference>
<dbReference type="InterPro" id="IPR050829">
    <property type="entry name" value="CorA_MIT"/>
</dbReference>
<evidence type="ECO:0000313" key="3">
    <source>
        <dbReference type="Proteomes" id="UP000054466"/>
    </source>
</evidence>
<protein>
    <recommendedName>
        <fullName evidence="4">DUF676 domain-containing protein</fullName>
    </recommendedName>
</protein>
<keyword evidence="3" id="KW-1185">Reference proteome</keyword>
<dbReference type="PANTHER" id="PTHR47685:SF1">
    <property type="entry name" value="MAGNESIUM TRANSPORT PROTEIN CORA"/>
    <property type="match status" value="1"/>
</dbReference>
<evidence type="ECO:0008006" key="4">
    <source>
        <dbReference type="Google" id="ProtNLM"/>
    </source>
</evidence>
<evidence type="ECO:0000256" key="1">
    <source>
        <dbReference type="SAM" id="Phobius"/>
    </source>
</evidence>
<keyword evidence="1" id="KW-1133">Transmembrane helix</keyword>
<dbReference type="OrthoDB" id="341259at2759"/>
<keyword evidence="1" id="KW-0812">Transmembrane</keyword>
<accession>A0A0D1Z664</accession>
<dbReference type="AlphaFoldDB" id="A0A0D1Z664"/>
<proteinExistence type="predicted"/>
<dbReference type="PANTHER" id="PTHR47685">
    <property type="entry name" value="MAGNESIUM TRANSPORT PROTEIN CORA"/>
    <property type="match status" value="1"/>
</dbReference>
<gene>
    <name evidence="2" type="ORF">PV07_11298</name>
</gene>
<evidence type="ECO:0000313" key="2">
    <source>
        <dbReference type="EMBL" id="KIW23066.1"/>
    </source>
</evidence>
<dbReference type="GeneID" id="27350492"/>
<name>A0A0D1Z664_9EURO</name>
<dbReference type="SUPFAM" id="SSF53474">
    <property type="entry name" value="alpha/beta-Hydrolases"/>
    <property type="match status" value="1"/>
</dbReference>
<dbReference type="Gene3D" id="1.20.58.340">
    <property type="entry name" value="Magnesium transport protein CorA, transmembrane region"/>
    <property type="match status" value="1"/>
</dbReference>
<feature type="transmembrane region" description="Helical" evidence="1">
    <location>
        <begin position="768"/>
        <end position="791"/>
    </location>
</feature>
<dbReference type="VEuPathDB" id="FungiDB:PV07_11298"/>
<reference evidence="2 3" key="1">
    <citation type="submission" date="2015-01" db="EMBL/GenBank/DDBJ databases">
        <title>The Genome Sequence of Cladophialophora immunda CBS83496.</title>
        <authorList>
            <consortium name="The Broad Institute Genomics Platform"/>
            <person name="Cuomo C."/>
            <person name="de Hoog S."/>
            <person name="Gorbushina A."/>
            <person name="Stielow B."/>
            <person name="Teixiera M."/>
            <person name="Abouelleil A."/>
            <person name="Chapman S.B."/>
            <person name="Priest M."/>
            <person name="Young S.K."/>
            <person name="Wortman J."/>
            <person name="Nusbaum C."/>
            <person name="Birren B."/>
        </authorList>
    </citation>
    <scope>NUCLEOTIDE SEQUENCE [LARGE SCALE GENOMIC DNA]</scope>
    <source>
        <strain evidence="2 3">CBS 83496</strain>
    </source>
</reference>
<keyword evidence="1" id="KW-0472">Membrane</keyword>
<dbReference type="HOGENOM" id="CLU_379466_0_0_1"/>
<sequence>MAELIDNSETPEDQIGVIPIYRPAGRARGRIFAFHGFTGSWKETWTRDGVFWLQDLLPKKFPHCEICSIGWEGKDFDPSNVDERDDSNRTSLGELAKSIAHTIRSYMRDTPLDRRSPIVYIVHSLGIFEEAINLLYKPSYLEINTCTPELDQLKGIIFLATPHRFNRPAKHYSRVFLDNSQLQDHIANRKSARTLDSFRTIVEAQKTKLFSIVEQFPLDKGGDILFTESEITVNSPKFETVQKMPKNHIEIATFGSDTEQSFLDLCTWLRTIFGDLIDQDTTWDMQFIPLTARQPGCYDSIPFEGNSDNYSQRWINTIKRSGVHYRDKWFHFPTNHESEVTGAGAIALGLPLGLGDVPRARKDLPHARYVLPSTCVSMESWGADADTIFFRLVLPYLHWDTMAGASRYKKWLKWKQNPNSLDSNPFPVFASLPEPFKSYHPRRTLDQFYYSRLEHTDERDNDQVVSKQTKASPTGAKMIMVDQLWLGLWVSAQHPALRSPAQLNFRKDRAIILTSFPDTAYARDDDPPREKYCAVDIRQQVFKAIEDGAIRGPTSDEVPAADCAVEVLRTALLGMLSYRKDWSLDFMELFREALGQITEQHSKNFRQYTTSIGSRGKCSEQEEIKFKVMVQTGKMEEIRLSLEVADIIDELNMLRKLFVEQIEVLQRASIQVDEVRAGPGIEHAPWLESFGKTLRELLGKVEDYLFRAKSMIEDGERAQKDILVFLDIQQREENIQETRSLNQQALFAAKQAISAQEQADATDAQNQILFIFTIVTIVFTPLSFLASYFALADKHNGTIFGASAGVWVGLGLTGLLYFFWSRRGAKKSRIEELAGLKMGGYLPDRLLDSNRKLSEEVDKKVEELVRKAEEEEGERRKKIV</sequence>